<evidence type="ECO:0000313" key="14">
    <source>
        <dbReference type="EMBL" id="CAI9723451.1"/>
    </source>
</evidence>
<dbReference type="SUPFAM" id="SSF51445">
    <property type="entry name" value="(Trans)glycosidases"/>
    <property type="match status" value="1"/>
</dbReference>
<evidence type="ECO:0000256" key="5">
    <source>
        <dbReference type="ARBA" id="ARBA00022525"/>
    </source>
</evidence>
<keyword evidence="11" id="KW-0326">Glycosidase</keyword>
<dbReference type="Pfam" id="PF00704">
    <property type="entry name" value="Glyco_hydro_18"/>
    <property type="match status" value="1"/>
</dbReference>
<keyword evidence="10" id="KW-0119">Carbohydrate metabolism</keyword>
<protein>
    <recommendedName>
        <fullName evidence="4">chitinase</fullName>
        <ecNumber evidence="4">3.2.1.14</ecNumber>
    </recommendedName>
</protein>
<evidence type="ECO:0000256" key="11">
    <source>
        <dbReference type="ARBA" id="ARBA00023295"/>
    </source>
</evidence>
<proteinExistence type="inferred from homology"/>
<sequence>MLRLICSAVEVNVVEIVNEWVELGIVTGWNIVTNYLIKFFIEKMSLLWSCFGLLVALAVHCTEAEVRRWCYYTNWSQYRTGLAKFVPEDIDANLCTHISYAFAALKNGKLATFEWNDNDMYNRVNSLKTSHPNLKTLLSVGGWNMGSMPFVNTVVTEGTRRSFIGSAIDFLRRNDFDGLDICWQYPTSRGSDDVDKERFSMLLKEMRAAFDEEGKRTNRAPLLIGVVVGSEDRLVDRAYDIDTLNTSVDAVSLLTYDFYTPGTFKHAAHTSALYAGKSSVGPDMMKNVEWTANNWVNKGLSKHLINIGIAFYAHSYLLEDASNQKEGSPTSKAGTAGQYTRLDGFLAYYEVCQIMSRSTKYYLQDKGVPYLVDGYQWVGYEDERSVALKAKFALDNKFGGVMLWAFDVDDFKGICNTQKVYPLLKSVNKVLNGGSIPTQTTISPVDVCKGKSGSYPDPVSLYLYFRQSILTDFAMLE</sequence>
<evidence type="ECO:0000259" key="13">
    <source>
        <dbReference type="PROSITE" id="PS51910"/>
    </source>
</evidence>
<dbReference type="GO" id="GO:0005576">
    <property type="term" value="C:extracellular region"/>
    <property type="evidence" value="ECO:0007669"/>
    <property type="project" value="UniProtKB-SubCell"/>
</dbReference>
<dbReference type="GO" id="GO:0008061">
    <property type="term" value="F:chitin binding"/>
    <property type="evidence" value="ECO:0007669"/>
    <property type="project" value="InterPro"/>
</dbReference>
<dbReference type="InterPro" id="IPR017853">
    <property type="entry name" value="GH"/>
</dbReference>
<name>A0AA36AW84_OCTVU</name>
<keyword evidence="15" id="KW-1185">Reference proteome</keyword>
<dbReference type="GO" id="GO:0000272">
    <property type="term" value="P:polysaccharide catabolic process"/>
    <property type="evidence" value="ECO:0007669"/>
    <property type="project" value="UniProtKB-KW"/>
</dbReference>
<evidence type="ECO:0000256" key="10">
    <source>
        <dbReference type="ARBA" id="ARBA00023277"/>
    </source>
</evidence>
<keyword evidence="8" id="KW-0146">Chitin degradation</keyword>
<dbReference type="PANTHER" id="PTHR11177:SF317">
    <property type="entry name" value="CHITINASE 12-RELATED"/>
    <property type="match status" value="1"/>
</dbReference>
<reference evidence="14" key="1">
    <citation type="submission" date="2023-08" db="EMBL/GenBank/DDBJ databases">
        <authorList>
            <person name="Alioto T."/>
            <person name="Alioto T."/>
            <person name="Gomez Garrido J."/>
        </authorList>
    </citation>
    <scope>NUCLEOTIDE SEQUENCE</scope>
</reference>
<keyword evidence="6" id="KW-0732">Signal</keyword>
<comment type="catalytic activity">
    <reaction evidence="1">
        <text>Random endo-hydrolysis of N-acetyl-beta-D-glucosaminide (1-&gt;4)-beta-linkages in chitin and chitodextrins.</text>
        <dbReference type="EC" id="3.2.1.14"/>
    </reaction>
</comment>
<evidence type="ECO:0000256" key="9">
    <source>
        <dbReference type="ARBA" id="ARBA00023157"/>
    </source>
</evidence>
<dbReference type="InterPro" id="IPR001223">
    <property type="entry name" value="Glyco_hydro18_cat"/>
</dbReference>
<evidence type="ECO:0000313" key="15">
    <source>
        <dbReference type="Proteomes" id="UP001162480"/>
    </source>
</evidence>
<dbReference type="FunFam" id="3.10.50.10:FF:000001">
    <property type="entry name" value="Chitinase 3-like 1"/>
    <property type="match status" value="1"/>
</dbReference>
<dbReference type="Proteomes" id="UP001162480">
    <property type="component" value="Chromosome 5"/>
</dbReference>
<dbReference type="InterPro" id="IPR050314">
    <property type="entry name" value="Glycosyl_Hydrlase_18"/>
</dbReference>
<dbReference type="SUPFAM" id="SSF54556">
    <property type="entry name" value="Chitinase insertion domain"/>
    <property type="match status" value="1"/>
</dbReference>
<gene>
    <name evidence="14" type="ORF">OCTVUL_1B018426</name>
</gene>
<dbReference type="EC" id="3.2.1.14" evidence="4"/>
<accession>A0AA36AW84</accession>
<dbReference type="InterPro" id="IPR011583">
    <property type="entry name" value="Chitinase_II/V-like_cat"/>
</dbReference>
<evidence type="ECO:0000256" key="8">
    <source>
        <dbReference type="ARBA" id="ARBA00023024"/>
    </source>
</evidence>
<comment type="subcellular location">
    <subcellularLocation>
        <location evidence="2">Secreted</location>
    </subcellularLocation>
</comment>
<dbReference type="EMBL" id="OX597818">
    <property type="protein sequence ID" value="CAI9723451.1"/>
    <property type="molecule type" value="Genomic_DNA"/>
</dbReference>
<dbReference type="GO" id="GO:0006032">
    <property type="term" value="P:chitin catabolic process"/>
    <property type="evidence" value="ECO:0007669"/>
    <property type="project" value="UniProtKB-KW"/>
</dbReference>
<keyword evidence="7" id="KW-0378">Hydrolase</keyword>
<dbReference type="Gene3D" id="3.10.50.10">
    <property type="match status" value="1"/>
</dbReference>
<evidence type="ECO:0000256" key="4">
    <source>
        <dbReference type="ARBA" id="ARBA00012729"/>
    </source>
</evidence>
<dbReference type="Gene3D" id="3.20.20.80">
    <property type="entry name" value="Glycosidases"/>
    <property type="match status" value="1"/>
</dbReference>
<keyword evidence="12" id="KW-0624">Polysaccharide degradation</keyword>
<dbReference type="PANTHER" id="PTHR11177">
    <property type="entry name" value="CHITINASE"/>
    <property type="match status" value="1"/>
</dbReference>
<dbReference type="SMART" id="SM00636">
    <property type="entry name" value="Glyco_18"/>
    <property type="match status" value="1"/>
</dbReference>
<organism evidence="14 15">
    <name type="scientific">Octopus vulgaris</name>
    <name type="common">Common octopus</name>
    <dbReference type="NCBI Taxonomy" id="6645"/>
    <lineage>
        <taxon>Eukaryota</taxon>
        <taxon>Metazoa</taxon>
        <taxon>Spiralia</taxon>
        <taxon>Lophotrochozoa</taxon>
        <taxon>Mollusca</taxon>
        <taxon>Cephalopoda</taxon>
        <taxon>Coleoidea</taxon>
        <taxon>Octopodiformes</taxon>
        <taxon>Octopoda</taxon>
        <taxon>Incirrata</taxon>
        <taxon>Octopodidae</taxon>
        <taxon>Octopus</taxon>
    </lineage>
</organism>
<dbReference type="PROSITE" id="PS51910">
    <property type="entry name" value="GH18_2"/>
    <property type="match status" value="1"/>
</dbReference>
<dbReference type="AlphaFoldDB" id="A0AA36AW84"/>
<comment type="similarity">
    <text evidence="3">Belongs to the glycosyl hydrolase 18 family. Chitinase class II subfamily.</text>
</comment>
<keyword evidence="5" id="KW-0964">Secreted</keyword>
<evidence type="ECO:0000256" key="3">
    <source>
        <dbReference type="ARBA" id="ARBA00009121"/>
    </source>
</evidence>
<evidence type="ECO:0000256" key="7">
    <source>
        <dbReference type="ARBA" id="ARBA00022801"/>
    </source>
</evidence>
<keyword evidence="9" id="KW-1015">Disulfide bond</keyword>
<evidence type="ECO:0000256" key="12">
    <source>
        <dbReference type="ARBA" id="ARBA00023326"/>
    </source>
</evidence>
<evidence type="ECO:0000256" key="6">
    <source>
        <dbReference type="ARBA" id="ARBA00022729"/>
    </source>
</evidence>
<feature type="domain" description="GH18" evidence="13">
    <location>
        <begin position="66"/>
        <end position="434"/>
    </location>
</feature>
<dbReference type="FunFam" id="3.20.20.80:FF:000081">
    <property type="entry name" value="Chitinase 1"/>
    <property type="match status" value="1"/>
</dbReference>
<dbReference type="InterPro" id="IPR029070">
    <property type="entry name" value="Chitinase_insertion_sf"/>
</dbReference>
<dbReference type="GO" id="GO:0008843">
    <property type="term" value="F:endochitinase activity"/>
    <property type="evidence" value="ECO:0007669"/>
    <property type="project" value="UniProtKB-EC"/>
</dbReference>
<evidence type="ECO:0000256" key="1">
    <source>
        <dbReference type="ARBA" id="ARBA00000822"/>
    </source>
</evidence>
<evidence type="ECO:0000256" key="2">
    <source>
        <dbReference type="ARBA" id="ARBA00004613"/>
    </source>
</evidence>